<evidence type="ECO:0000313" key="3">
    <source>
        <dbReference type="Proteomes" id="UP000190460"/>
    </source>
</evidence>
<dbReference type="Proteomes" id="UP000190460">
    <property type="component" value="Unassembled WGS sequence"/>
</dbReference>
<protein>
    <submittedName>
        <fullName evidence="2">Tellurite resistance protein TerB</fullName>
    </submittedName>
</protein>
<accession>A0A1T4WTQ4</accession>
<keyword evidence="3" id="KW-1185">Reference proteome</keyword>
<dbReference type="EMBL" id="FUYB01000009">
    <property type="protein sequence ID" value="SKA80487.1"/>
    <property type="molecule type" value="Genomic_DNA"/>
</dbReference>
<organism evidence="2 3">
    <name type="scientific">Thiothrix eikelboomii</name>
    <dbReference type="NCBI Taxonomy" id="92487"/>
    <lineage>
        <taxon>Bacteria</taxon>
        <taxon>Pseudomonadati</taxon>
        <taxon>Pseudomonadota</taxon>
        <taxon>Gammaproteobacteria</taxon>
        <taxon>Thiotrichales</taxon>
        <taxon>Thiotrichaceae</taxon>
        <taxon>Thiothrix</taxon>
    </lineage>
</organism>
<evidence type="ECO:0000313" key="2">
    <source>
        <dbReference type="EMBL" id="SKA80487.1"/>
    </source>
</evidence>
<dbReference type="SUPFAM" id="SSF158682">
    <property type="entry name" value="TerB-like"/>
    <property type="match status" value="1"/>
</dbReference>
<dbReference type="RefSeq" id="WP_078922551.1">
    <property type="nucleotide sequence ID" value="NZ_FUYB01000009.1"/>
</dbReference>
<gene>
    <name evidence="2" type="ORF">SAMN02745130_02082</name>
</gene>
<dbReference type="InterPro" id="IPR007791">
    <property type="entry name" value="DjlA_N"/>
</dbReference>
<dbReference type="AlphaFoldDB" id="A0A1T4WTQ4"/>
<dbReference type="InterPro" id="IPR029024">
    <property type="entry name" value="TerB-like"/>
</dbReference>
<dbReference type="OrthoDB" id="9882674at2"/>
<proteinExistence type="predicted"/>
<evidence type="ECO:0000259" key="1">
    <source>
        <dbReference type="Pfam" id="PF05099"/>
    </source>
</evidence>
<name>A0A1T4WTQ4_9GAMM</name>
<dbReference type="Pfam" id="PF05099">
    <property type="entry name" value="TerB"/>
    <property type="match status" value="1"/>
</dbReference>
<dbReference type="STRING" id="92487.SAMN02745130_02082"/>
<feature type="domain" description="Co-chaperone DjlA N-terminal" evidence="1">
    <location>
        <begin position="20"/>
        <end position="130"/>
    </location>
</feature>
<sequence>MKKSTLKQQEQQQAQQIQNEALVRLMLLARYQDKKLSLNEQDAFHRNLHKLAWHSVTDVNMFTMREIAAVRKVLETPDRTEAFINQQCSFLKTEAAKNECLSILRQIAAADKTDPREHQFLQQVEAALGMVSA</sequence>
<reference evidence="2 3" key="1">
    <citation type="submission" date="2017-02" db="EMBL/GenBank/DDBJ databases">
        <authorList>
            <person name="Peterson S.W."/>
        </authorList>
    </citation>
    <scope>NUCLEOTIDE SEQUENCE [LARGE SCALE GENOMIC DNA]</scope>
    <source>
        <strain evidence="2 3">ATCC 49788</strain>
    </source>
</reference>
<dbReference type="Gene3D" id="1.10.3680.10">
    <property type="entry name" value="TerB-like"/>
    <property type="match status" value="1"/>
</dbReference>